<evidence type="ECO:0000259" key="3">
    <source>
        <dbReference type="Pfam" id="PF13556"/>
    </source>
</evidence>
<gene>
    <name evidence="5" type="primary">CdaR</name>
    <name evidence="5" type="ordered locus">PTH_2013</name>
</gene>
<dbReference type="STRING" id="370438.PTH_2013"/>
<dbReference type="InterPro" id="IPR008599">
    <property type="entry name" value="Diacid_rec"/>
</dbReference>
<dbReference type="Pfam" id="PF13556">
    <property type="entry name" value="HTH_30"/>
    <property type="match status" value="1"/>
</dbReference>
<evidence type="ECO:0000256" key="1">
    <source>
        <dbReference type="ARBA" id="ARBA00006754"/>
    </source>
</evidence>
<proteinExistence type="inferred from homology"/>
<feature type="domain" description="Putative sugar diacid recognition" evidence="2">
    <location>
        <begin position="51"/>
        <end position="114"/>
    </location>
</feature>
<dbReference type="EMBL" id="AP009389">
    <property type="protein sequence ID" value="BAF60194.1"/>
    <property type="molecule type" value="Genomic_DNA"/>
</dbReference>
<evidence type="ECO:0000259" key="4">
    <source>
        <dbReference type="Pfam" id="PF17853"/>
    </source>
</evidence>
<evidence type="ECO:0000259" key="2">
    <source>
        <dbReference type="Pfam" id="PF05651"/>
    </source>
</evidence>
<sequence length="390" mass="44358">MAEKELLELREFQEDEPFIKEEALIAGEQFPALIQDGLSENISLLLGQEIEGSEIPLEYGGHVIGSIKICREEGQVKGTLDISRSVIEMLLKKAFLVEEQQRESQAKELFVSQLLNQKSSQPNPTLNILGRILGYDLEDPQVVFIVEFEKKESLNDRSPEWNRLRSIAIKIIENFFKFSGGFIVVSYFSGRIVVLKNILYEEAGREAGSCKNGGKEKGEVLLRCRKHLISLGESLRQAILLGTKHDVSIGIGECHRGVLAVRHSYQEAYLALNMGKYFKEVRQSNIYHISDFALESLLSRICDEEKERFIERYLGSIKDEKELQETLEAFFQNNLNIAQAAEKAFLHRNTFTYRLDKIQSLTGLNPRSFYDALVLAIALIMKQIGTHEPV</sequence>
<dbReference type="Gene3D" id="1.10.10.2840">
    <property type="entry name" value="PucR C-terminal helix-turn-helix domain"/>
    <property type="match status" value="1"/>
</dbReference>
<evidence type="ECO:0000313" key="6">
    <source>
        <dbReference type="Proteomes" id="UP000006556"/>
    </source>
</evidence>
<dbReference type="PANTHER" id="PTHR33744:SF16">
    <property type="entry name" value="CARBOHYDRATE DIACID REGULATOR"/>
    <property type="match status" value="1"/>
</dbReference>
<dbReference type="HOGENOM" id="CLU_701739_0_0_9"/>
<dbReference type="InterPro" id="IPR051448">
    <property type="entry name" value="CdaR-like_regulators"/>
</dbReference>
<dbReference type="AlphaFoldDB" id="A5D0M4"/>
<dbReference type="Proteomes" id="UP000006556">
    <property type="component" value="Chromosome"/>
</dbReference>
<dbReference type="InterPro" id="IPR041522">
    <property type="entry name" value="CdaR_GGDEF"/>
</dbReference>
<dbReference type="InterPro" id="IPR025736">
    <property type="entry name" value="PucR_C-HTH_dom"/>
</dbReference>
<keyword evidence="6" id="KW-1185">Reference proteome</keyword>
<comment type="similarity">
    <text evidence="1">Belongs to the CdaR family.</text>
</comment>
<reference evidence="6" key="1">
    <citation type="journal article" date="2008" name="Genome Res.">
        <title>The genome of Pelotomaculum thermopropionicum reveals niche-associated evolution in anaerobic microbiota.</title>
        <authorList>
            <person name="Kosaka T."/>
            <person name="Kato S."/>
            <person name="Shimoyama T."/>
            <person name="Ishii S."/>
            <person name="Abe T."/>
            <person name="Watanabe K."/>
        </authorList>
    </citation>
    <scope>NUCLEOTIDE SEQUENCE [LARGE SCALE GENOMIC DNA]</scope>
    <source>
        <strain evidence="6">DSM 13744 / JCM 10971 / SI</strain>
    </source>
</reference>
<name>A5D0M4_PELTS</name>
<dbReference type="PANTHER" id="PTHR33744">
    <property type="entry name" value="CARBOHYDRATE DIACID REGULATOR"/>
    <property type="match status" value="1"/>
</dbReference>
<feature type="domain" description="PucR C-terminal helix-turn-helix" evidence="3">
    <location>
        <begin position="323"/>
        <end position="380"/>
    </location>
</feature>
<dbReference type="Pfam" id="PF17853">
    <property type="entry name" value="GGDEF_2"/>
    <property type="match status" value="1"/>
</dbReference>
<evidence type="ECO:0000313" key="5">
    <source>
        <dbReference type="EMBL" id="BAF60194.1"/>
    </source>
</evidence>
<organism evidence="5 6">
    <name type="scientific">Pelotomaculum thermopropionicum (strain DSM 13744 / JCM 10971 / SI)</name>
    <dbReference type="NCBI Taxonomy" id="370438"/>
    <lineage>
        <taxon>Bacteria</taxon>
        <taxon>Bacillati</taxon>
        <taxon>Bacillota</taxon>
        <taxon>Clostridia</taxon>
        <taxon>Eubacteriales</taxon>
        <taxon>Desulfotomaculaceae</taxon>
        <taxon>Pelotomaculum</taxon>
    </lineage>
</organism>
<dbReference type="KEGG" id="pth:PTH_2013"/>
<protein>
    <submittedName>
        <fullName evidence="5">Sugar diacid utilization regulator</fullName>
    </submittedName>
</protein>
<dbReference type="Pfam" id="PF05651">
    <property type="entry name" value="Diacid_rec"/>
    <property type="match status" value="1"/>
</dbReference>
<dbReference type="InterPro" id="IPR042070">
    <property type="entry name" value="PucR_C-HTH_sf"/>
</dbReference>
<feature type="domain" description="CdaR GGDEF-like" evidence="4">
    <location>
        <begin position="129"/>
        <end position="274"/>
    </location>
</feature>
<accession>A5D0M4</accession>
<dbReference type="eggNOG" id="COG3835">
    <property type="taxonomic scope" value="Bacteria"/>
</dbReference>